<dbReference type="PANTHER" id="PTHR12209:SF0">
    <property type="entry name" value="EKC_KEOPS COMPLEX SUBUNIT TP53RK"/>
    <property type="match status" value="1"/>
</dbReference>
<reference evidence="12 13" key="1">
    <citation type="submission" date="2017-12" db="EMBL/GenBank/DDBJ databases">
        <authorList>
            <person name="Pombert J.-F."/>
            <person name="Haag K.L."/>
            <person name="Ebert D."/>
        </authorList>
    </citation>
    <scope>NUCLEOTIDE SEQUENCE [LARGE SCALE GENOMIC DNA]</scope>
    <source>
        <strain evidence="12">BE-OM-2</strain>
    </source>
</reference>
<sequence length="220" mass="26167">MKILAQGAEAKILLIENIIVKERIPKLYRPVELDNEIRFKRTRQEKKILDKLYQNSILVPKIVKPLQNFDHKTTLFMEYIEGSILKDFLCQIEKYKDNFNKSEHSDSFSIKITEIKNTMFRLGETIQKMHKLNIIHGDLTTSNFILKNEDLYIIDFGLSYFSTKEEDKAVDLYLFEKAIRCTHPEFIIDYFYEGYTDKIVLNRLIEVRKRGRKRELNSMG</sequence>
<keyword evidence="13" id="KW-1185">Reference proteome</keyword>
<evidence type="ECO:0000313" key="13">
    <source>
        <dbReference type="Proteomes" id="UP000291404"/>
    </source>
</evidence>
<keyword evidence="7 12" id="KW-0418">Kinase</keyword>
<dbReference type="EC" id="2.7.11.1" evidence="2"/>
<dbReference type="VEuPathDB" id="MicrosporidiaDB:CWI39_0207p0040"/>
<dbReference type="STRING" id="148818.A0A4Q9LCS8"/>
<dbReference type="NCBIfam" id="TIGR03724">
    <property type="entry name" value="arch_bud32"/>
    <property type="match status" value="1"/>
</dbReference>
<evidence type="ECO:0000256" key="3">
    <source>
        <dbReference type="ARBA" id="ARBA00022527"/>
    </source>
</evidence>
<comment type="caution">
    <text evidence="12">The sequence shown here is derived from an EMBL/GenBank/DDBJ whole genome shotgun (WGS) entry which is preliminary data.</text>
</comment>
<protein>
    <recommendedName>
        <fullName evidence="2">non-specific serine/threonine protein kinase</fullName>
        <ecNumber evidence="2">2.7.11.1</ecNumber>
    </recommendedName>
</protein>
<dbReference type="GO" id="GO:0005524">
    <property type="term" value="F:ATP binding"/>
    <property type="evidence" value="ECO:0007669"/>
    <property type="project" value="UniProtKB-KW"/>
</dbReference>
<dbReference type="Gene3D" id="3.30.200.20">
    <property type="entry name" value="Phosphorylase Kinase, domain 1"/>
    <property type="match status" value="1"/>
</dbReference>
<gene>
    <name evidence="12" type="ORF">CWI36_0704p0010</name>
</gene>
<comment type="catalytic activity">
    <reaction evidence="10">
        <text>L-seryl-[protein] + ATP = O-phospho-L-seryl-[protein] + ADP + H(+)</text>
        <dbReference type="Rhea" id="RHEA:17989"/>
        <dbReference type="Rhea" id="RHEA-COMP:9863"/>
        <dbReference type="Rhea" id="RHEA-COMP:11604"/>
        <dbReference type="ChEBI" id="CHEBI:15378"/>
        <dbReference type="ChEBI" id="CHEBI:29999"/>
        <dbReference type="ChEBI" id="CHEBI:30616"/>
        <dbReference type="ChEBI" id="CHEBI:83421"/>
        <dbReference type="ChEBI" id="CHEBI:456216"/>
        <dbReference type="EC" id="2.7.11.1"/>
    </reaction>
</comment>
<evidence type="ECO:0000256" key="9">
    <source>
        <dbReference type="ARBA" id="ARBA00047899"/>
    </source>
</evidence>
<dbReference type="EMBL" id="PITI01000704">
    <property type="protein sequence ID" value="TBU04861.1"/>
    <property type="molecule type" value="Genomic_DNA"/>
</dbReference>
<name>A0A4Q9LCS8_9MICR</name>
<evidence type="ECO:0000256" key="8">
    <source>
        <dbReference type="ARBA" id="ARBA00022840"/>
    </source>
</evidence>
<feature type="domain" description="Protein kinase" evidence="11">
    <location>
        <begin position="1"/>
        <end position="220"/>
    </location>
</feature>
<evidence type="ECO:0000256" key="1">
    <source>
        <dbReference type="ARBA" id="ARBA00010630"/>
    </source>
</evidence>
<dbReference type="AlphaFoldDB" id="A0A4Q9LCS8"/>
<evidence type="ECO:0000256" key="6">
    <source>
        <dbReference type="ARBA" id="ARBA00022741"/>
    </source>
</evidence>
<dbReference type="PANTHER" id="PTHR12209">
    <property type="entry name" value="NON-SPECIFIC SERINE/THREONINE PROTEIN KINASE"/>
    <property type="match status" value="1"/>
</dbReference>
<proteinExistence type="inferred from homology"/>
<evidence type="ECO:0000259" key="11">
    <source>
        <dbReference type="PROSITE" id="PS50011"/>
    </source>
</evidence>
<comment type="similarity">
    <text evidence="1">Belongs to the protein kinase superfamily. BUD32 family.</text>
</comment>
<dbReference type="InterPro" id="IPR008266">
    <property type="entry name" value="Tyr_kinase_AS"/>
</dbReference>
<dbReference type="Proteomes" id="UP000291404">
    <property type="component" value="Unassembled WGS sequence"/>
</dbReference>
<dbReference type="PROSITE" id="PS00109">
    <property type="entry name" value="PROTEIN_KINASE_TYR"/>
    <property type="match status" value="1"/>
</dbReference>
<keyword evidence="5" id="KW-0819">tRNA processing</keyword>
<dbReference type="GO" id="GO:0005829">
    <property type="term" value="C:cytosol"/>
    <property type="evidence" value="ECO:0007669"/>
    <property type="project" value="TreeGrafter"/>
</dbReference>
<comment type="catalytic activity">
    <reaction evidence="9">
        <text>L-threonyl-[protein] + ATP = O-phospho-L-threonyl-[protein] + ADP + H(+)</text>
        <dbReference type="Rhea" id="RHEA:46608"/>
        <dbReference type="Rhea" id="RHEA-COMP:11060"/>
        <dbReference type="Rhea" id="RHEA-COMP:11605"/>
        <dbReference type="ChEBI" id="CHEBI:15378"/>
        <dbReference type="ChEBI" id="CHEBI:30013"/>
        <dbReference type="ChEBI" id="CHEBI:30616"/>
        <dbReference type="ChEBI" id="CHEBI:61977"/>
        <dbReference type="ChEBI" id="CHEBI:456216"/>
        <dbReference type="EC" id="2.7.11.1"/>
    </reaction>
</comment>
<dbReference type="GO" id="GO:0004674">
    <property type="term" value="F:protein serine/threonine kinase activity"/>
    <property type="evidence" value="ECO:0007669"/>
    <property type="project" value="UniProtKB-KW"/>
</dbReference>
<dbReference type="GO" id="GO:0008033">
    <property type="term" value="P:tRNA processing"/>
    <property type="evidence" value="ECO:0007669"/>
    <property type="project" value="UniProtKB-KW"/>
</dbReference>
<dbReference type="Gene3D" id="1.10.510.10">
    <property type="entry name" value="Transferase(Phosphotransferase) domain 1"/>
    <property type="match status" value="1"/>
</dbReference>
<evidence type="ECO:0000256" key="10">
    <source>
        <dbReference type="ARBA" id="ARBA00048679"/>
    </source>
</evidence>
<evidence type="ECO:0000313" key="12">
    <source>
        <dbReference type="EMBL" id="TBU04861.1"/>
    </source>
</evidence>
<keyword evidence="6" id="KW-0547">Nucleotide-binding</keyword>
<evidence type="ECO:0000256" key="2">
    <source>
        <dbReference type="ARBA" id="ARBA00012513"/>
    </source>
</evidence>
<evidence type="ECO:0000256" key="4">
    <source>
        <dbReference type="ARBA" id="ARBA00022679"/>
    </source>
</evidence>
<dbReference type="InterPro" id="IPR011009">
    <property type="entry name" value="Kinase-like_dom_sf"/>
</dbReference>
<dbReference type="SMART" id="SM00220">
    <property type="entry name" value="S_TKc"/>
    <property type="match status" value="1"/>
</dbReference>
<dbReference type="InterPro" id="IPR000719">
    <property type="entry name" value="Prot_kinase_dom"/>
</dbReference>
<keyword evidence="3" id="KW-0723">Serine/threonine-protein kinase</keyword>
<evidence type="ECO:0000256" key="5">
    <source>
        <dbReference type="ARBA" id="ARBA00022694"/>
    </source>
</evidence>
<evidence type="ECO:0000256" key="7">
    <source>
        <dbReference type="ARBA" id="ARBA00022777"/>
    </source>
</evidence>
<dbReference type="Pfam" id="PF00069">
    <property type="entry name" value="Pkinase"/>
    <property type="match status" value="1"/>
</dbReference>
<keyword evidence="8" id="KW-0067">ATP-binding</keyword>
<accession>A0A4Q9LCS8</accession>
<organism evidence="12 13">
    <name type="scientific">Hamiltosporidium magnivora</name>
    <dbReference type="NCBI Taxonomy" id="148818"/>
    <lineage>
        <taxon>Eukaryota</taxon>
        <taxon>Fungi</taxon>
        <taxon>Fungi incertae sedis</taxon>
        <taxon>Microsporidia</taxon>
        <taxon>Dubosqiidae</taxon>
        <taxon>Hamiltosporidium</taxon>
    </lineage>
</organism>
<keyword evidence="4" id="KW-0808">Transferase</keyword>
<dbReference type="SUPFAM" id="SSF56112">
    <property type="entry name" value="Protein kinase-like (PK-like)"/>
    <property type="match status" value="1"/>
</dbReference>
<dbReference type="InterPro" id="IPR022495">
    <property type="entry name" value="Bud32"/>
</dbReference>
<dbReference type="PROSITE" id="PS50011">
    <property type="entry name" value="PROTEIN_KINASE_DOM"/>
    <property type="match status" value="1"/>
</dbReference>
<dbReference type="VEuPathDB" id="MicrosporidiaDB:CWI36_0704p0010"/>